<reference evidence="3 4" key="1">
    <citation type="submission" date="2018-12" db="EMBL/GenBank/DDBJ databases">
        <title>three novel Halomonas strain isolated from plants.</title>
        <authorList>
            <person name="Sun C."/>
        </authorList>
    </citation>
    <scope>NUCLEOTIDE SEQUENCE [LARGE SCALE GENOMIC DNA]</scope>
    <source>
        <strain evidence="3 4">JCM 18142</strain>
    </source>
</reference>
<comment type="similarity">
    <text evidence="1">Belongs to the UPF0065 (bug) family.</text>
</comment>
<evidence type="ECO:0000256" key="2">
    <source>
        <dbReference type="SAM" id="SignalP"/>
    </source>
</evidence>
<organism evidence="3 4">
    <name type="scientific">Vreelandella nanhaiensis</name>
    <dbReference type="NCBI Taxonomy" id="1258546"/>
    <lineage>
        <taxon>Bacteria</taxon>
        <taxon>Pseudomonadati</taxon>
        <taxon>Pseudomonadota</taxon>
        <taxon>Gammaproteobacteria</taxon>
        <taxon>Oceanospirillales</taxon>
        <taxon>Halomonadaceae</taxon>
        <taxon>Vreelandella</taxon>
    </lineage>
</organism>
<dbReference type="Gene3D" id="3.40.190.10">
    <property type="entry name" value="Periplasmic binding protein-like II"/>
    <property type="match status" value="1"/>
</dbReference>
<dbReference type="InterPro" id="IPR042100">
    <property type="entry name" value="Bug_dom1"/>
</dbReference>
<keyword evidence="2" id="KW-0732">Signal</keyword>
<sequence>MTITNHSLKIKTLLTSSIAAAVLVASGSALADYPERPITLIVPWAAGGGTDATARTIARALEEELGQNVNVVNRTGGSGVVGHTAMINAKPDGYTLGLATGEVNMMHWQGLTNLTYEDFTPIAQINYDFPGIQVAADSPYESLEELLDAIRTEPKGTFTASGTGQGGVWHLAFAGFLMDQGIPADQVTWIPSEGAAPAMVELVSGGIDIVPSSVPEARSMMEAGRVKSFAVMSPERIPSFPDIPTTSELIDSNYQVGEWRGIAGPKGMDLEIVATLESALEAAYNSDTYQGFMDQQGFGTEWRNAEEFGQLMQEMDSVFGEIVEQVGLAN</sequence>
<gene>
    <name evidence="3" type="ORF">ELY38_05730</name>
</gene>
<comment type="caution">
    <text evidence="3">The sequence shown here is derived from an EMBL/GenBank/DDBJ whole genome shotgun (WGS) entry which is preliminary data.</text>
</comment>
<dbReference type="OrthoDB" id="5171643at2"/>
<protein>
    <submittedName>
        <fullName evidence="3">Tripartite tricarboxylate transporter substrate binding protein</fullName>
    </submittedName>
</protein>
<dbReference type="PANTHER" id="PTHR42928">
    <property type="entry name" value="TRICARBOXYLATE-BINDING PROTEIN"/>
    <property type="match status" value="1"/>
</dbReference>
<dbReference type="Gene3D" id="3.40.190.150">
    <property type="entry name" value="Bordetella uptake gene, domain 1"/>
    <property type="match status" value="1"/>
</dbReference>
<keyword evidence="4" id="KW-1185">Reference proteome</keyword>
<accession>A0A433KU71</accession>
<dbReference type="PANTHER" id="PTHR42928:SF5">
    <property type="entry name" value="BLR1237 PROTEIN"/>
    <property type="match status" value="1"/>
</dbReference>
<feature type="signal peptide" evidence="2">
    <location>
        <begin position="1"/>
        <end position="31"/>
    </location>
</feature>
<dbReference type="EMBL" id="RZHF01000006">
    <property type="protein sequence ID" value="RUR33050.1"/>
    <property type="molecule type" value="Genomic_DNA"/>
</dbReference>
<feature type="chain" id="PRO_5019552546" evidence="2">
    <location>
        <begin position="32"/>
        <end position="330"/>
    </location>
</feature>
<dbReference type="Pfam" id="PF03401">
    <property type="entry name" value="TctC"/>
    <property type="match status" value="1"/>
</dbReference>
<evidence type="ECO:0000313" key="3">
    <source>
        <dbReference type="EMBL" id="RUR33050.1"/>
    </source>
</evidence>
<evidence type="ECO:0000313" key="4">
    <source>
        <dbReference type="Proteomes" id="UP000287023"/>
    </source>
</evidence>
<dbReference type="PIRSF" id="PIRSF017082">
    <property type="entry name" value="YflP"/>
    <property type="match status" value="1"/>
</dbReference>
<name>A0A433KU71_9GAMM</name>
<dbReference type="AlphaFoldDB" id="A0A433KU71"/>
<dbReference type="CDD" id="cd07012">
    <property type="entry name" value="PBP2_Bug_TTT"/>
    <property type="match status" value="1"/>
</dbReference>
<dbReference type="SUPFAM" id="SSF53850">
    <property type="entry name" value="Periplasmic binding protein-like II"/>
    <property type="match status" value="1"/>
</dbReference>
<proteinExistence type="inferred from homology"/>
<dbReference type="Proteomes" id="UP000287023">
    <property type="component" value="Unassembled WGS sequence"/>
</dbReference>
<dbReference type="InterPro" id="IPR005064">
    <property type="entry name" value="BUG"/>
</dbReference>
<evidence type="ECO:0000256" key="1">
    <source>
        <dbReference type="ARBA" id="ARBA00006987"/>
    </source>
</evidence>
<dbReference type="RefSeq" id="WP_127060546.1">
    <property type="nucleotide sequence ID" value="NZ_RZHF01000006.1"/>
</dbReference>